<evidence type="ECO:0000313" key="6">
    <source>
        <dbReference type="Proteomes" id="UP000597138"/>
    </source>
</evidence>
<organism evidence="4 5">
    <name type="scientific">Caballeronia grimmiae</name>
    <dbReference type="NCBI Taxonomy" id="1071679"/>
    <lineage>
        <taxon>Bacteria</taxon>
        <taxon>Pseudomonadati</taxon>
        <taxon>Pseudomonadota</taxon>
        <taxon>Betaproteobacteria</taxon>
        <taxon>Burkholderiales</taxon>
        <taxon>Burkholderiaceae</taxon>
        <taxon>Caballeronia</taxon>
    </lineage>
</organism>
<comment type="caution">
    <text evidence="4">The sequence shown here is derived from an EMBL/GenBank/DDBJ whole genome shotgun (WGS) entry which is preliminary data.</text>
</comment>
<evidence type="ECO:0000256" key="1">
    <source>
        <dbReference type="SAM" id="MobiDB-lite"/>
    </source>
</evidence>
<protein>
    <recommendedName>
        <fullName evidence="7">Lipoprotein</fullName>
    </recommendedName>
</protein>
<feature type="region of interest" description="Disordered" evidence="1">
    <location>
        <begin position="20"/>
        <end position="83"/>
    </location>
</feature>
<dbReference type="Proteomes" id="UP000027439">
    <property type="component" value="Unassembled WGS sequence"/>
</dbReference>
<dbReference type="EMBL" id="JFHE01000040">
    <property type="protein sequence ID" value="KDR27740.1"/>
    <property type="molecule type" value="Genomic_DNA"/>
</dbReference>
<sequence length="83" mass="8542">MRNQLIAASAFLCAALAAQAQNPPAARPDDNASMVRPPGAPGSPAASAARPHNPDNMPVKRPNPPPNSDRMLHNSPASDAIAK</sequence>
<keyword evidence="2" id="KW-0732">Signal</keyword>
<dbReference type="AlphaFoldDB" id="A0A069NHC6"/>
<accession>A0A069NHC6</accession>
<dbReference type="EMBL" id="BMEG01000001">
    <property type="protein sequence ID" value="GGD52364.1"/>
    <property type="molecule type" value="Genomic_DNA"/>
</dbReference>
<feature type="compositionally biased region" description="Low complexity" evidence="1">
    <location>
        <begin position="42"/>
        <end position="51"/>
    </location>
</feature>
<evidence type="ECO:0000313" key="3">
    <source>
        <dbReference type="EMBL" id="GGD52364.1"/>
    </source>
</evidence>
<name>A0A069NHC6_9BURK</name>
<feature type="signal peptide" evidence="2">
    <location>
        <begin position="1"/>
        <end position="20"/>
    </location>
</feature>
<reference evidence="6" key="3">
    <citation type="journal article" date="2019" name="Int. J. Syst. Evol. Microbiol.">
        <title>The Global Catalogue of Microorganisms (GCM) 10K type strain sequencing project: providing services to taxonomists for standard genome sequencing and annotation.</title>
        <authorList>
            <consortium name="The Broad Institute Genomics Platform"/>
            <consortium name="The Broad Institute Genome Sequencing Center for Infectious Disease"/>
            <person name="Wu L."/>
            <person name="Ma J."/>
        </authorList>
    </citation>
    <scope>NUCLEOTIDE SEQUENCE [LARGE SCALE GENOMIC DNA]</scope>
    <source>
        <strain evidence="6">CGMCC 1.11013</strain>
    </source>
</reference>
<dbReference type="Proteomes" id="UP000597138">
    <property type="component" value="Unassembled WGS sequence"/>
</dbReference>
<feature type="chain" id="PRO_5001663741" description="Lipoprotein" evidence="2">
    <location>
        <begin position="21"/>
        <end position="83"/>
    </location>
</feature>
<keyword evidence="6" id="KW-1185">Reference proteome</keyword>
<reference evidence="3" key="4">
    <citation type="submission" date="2024-05" db="EMBL/GenBank/DDBJ databases">
        <authorList>
            <person name="Sun Q."/>
            <person name="Zhou Y."/>
        </authorList>
    </citation>
    <scope>NUCLEOTIDE SEQUENCE</scope>
    <source>
        <strain evidence="3">CGMCC 1.11013</strain>
    </source>
</reference>
<dbReference type="STRING" id="1071679.BG57_22360"/>
<evidence type="ECO:0000313" key="4">
    <source>
        <dbReference type="EMBL" id="KDR27740.1"/>
    </source>
</evidence>
<evidence type="ECO:0000313" key="5">
    <source>
        <dbReference type="Proteomes" id="UP000027439"/>
    </source>
</evidence>
<reference evidence="4 5" key="2">
    <citation type="submission" date="2014-03" db="EMBL/GenBank/DDBJ databases">
        <title>Draft Genome Sequences of Four Burkholderia Strains.</title>
        <authorList>
            <person name="Liu X.Y."/>
            <person name="Li C.X."/>
            <person name="Xu J.H."/>
        </authorList>
    </citation>
    <scope>NUCLEOTIDE SEQUENCE [LARGE SCALE GENOMIC DNA]</scope>
    <source>
        <strain evidence="4 5">R27</strain>
    </source>
</reference>
<evidence type="ECO:0008006" key="7">
    <source>
        <dbReference type="Google" id="ProtNLM"/>
    </source>
</evidence>
<proteinExistence type="predicted"/>
<gene>
    <name evidence="4" type="ORF">BG57_22360</name>
    <name evidence="3" type="ORF">GCM10010985_02590</name>
</gene>
<dbReference type="RefSeq" id="WP_035969553.1">
    <property type="nucleotide sequence ID" value="NZ_BMEG01000001.1"/>
</dbReference>
<reference evidence="3" key="1">
    <citation type="journal article" date="2014" name="Int. J. Syst. Evol. Microbiol.">
        <title>Complete genome of a new Firmicutes species belonging to the dominant human colonic microbiota ('Ruminococcus bicirculans') reveals two chromosomes and a selective capacity to utilize plant glucans.</title>
        <authorList>
            <consortium name="NISC Comparative Sequencing Program"/>
            <person name="Wegmann U."/>
            <person name="Louis P."/>
            <person name="Goesmann A."/>
            <person name="Henrissat B."/>
            <person name="Duncan S.H."/>
            <person name="Flint H.J."/>
        </authorList>
    </citation>
    <scope>NUCLEOTIDE SEQUENCE</scope>
    <source>
        <strain evidence="3">CGMCC 1.11013</strain>
    </source>
</reference>
<evidence type="ECO:0000256" key="2">
    <source>
        <dbReference type="SAM" id="SignalP"/>
    </source>
</evidence>